<dbReference type="Pfam" id="PF07993">
    <property type="entry name" value="NAD_binding_4"/>
    <property type="match status" value="1"/>
</dbReference>
<feature type="compositionally biased region" description="Basic residues" evidence="3">
    <location>
        <begin position="1"/>
        <end position="21"/>
    </location>
</feature>
<feature type="domain" description="Thioester reductase (TE)" evidence="4">
    <location>
        <begin position="72"/>
        <end position="301"/>
    </location>
</feature>
<dbReference type="EMBL" id="CP022753">
    <property type="protein sequence ID" value="ASU81777.1"/>
    <property type="molecule type" value="Genomic_DNA"/>
</dbReference>
<dbReference type="InterPro" id="IPR010080">
    <property type="entry name" value="Thioester_reductase-like_dom"/>
</dbReference>
<evidence type="ECO:0000256" key="3">
    <source>
        <dbReference type="SAM" id="MobiDB-lite"/>
    </source>
</evidence>
<dbReference type="PANTHER" id="PTHR44845">
    <property type="entry name" value="CARRIER DOMAIN-CONTAINING PROTEIN"/>
    <property type="match status" value="1"/>
</dbReference>
<dbReference type="SUPFAM" id="SSF51735">
    <property type="entry name" value="NAD(P)-binding Rossmann-fold domains"/>
    <property type="match status" value="1"/>
</dbReference>
<keyword evidence="2" id="KW-0597">Phosphoprotein</keyword>
<evidence type="ECO:0000313" key="6">
    <source>
        <dbReference type="Proteomes" id="UP000215005"/>
    </source>
</evidence>
<keyword evidence="6" id="KW-1185">Reference proteome</keyword>
<dbReference type="InterPro" id="IPR013120">
    <property type="entry name" value="FAR_NAD-bd"/>
</dbReference>
<dbReference type="PANTHER" id="PTHR44845:SF6">
    <property type="entry name" value="BETA-ALANINE-ACTIVATING ENZYME"/>
    <property type="match status" value="1"/>
</dbReference>
<dbReference type="AlphaFoldDB" id="A0A223S110"/>
<evidence type="ECO:0000313" key="5">
    <source>
        <dbReference type="EMBL" id="ASU81777.1"/>
    </source>
</evidence>
<keyword evidence="1" id="KW-0596">Phosphopantetheine</keyword>
<reference evidence="5 6" key="1">
    <citation type="submission" date="2017-08" db="EMBL/GenBank/DDBJ databases">
        <title>The complete genome sequence of Nocardiopsis gilva YIM 90087.</title>
        <authorList>
            <person name="Yin M."/>
            <person name="Tang S."/>
        </authorList>
    </citation>
    <scope>NUCLEOTIDE SEQUENCE [LARGE SCALE GENOMIC DNA]</scope>
    <source>
        <strain evidence="5 6">YIM 90087</strain>
    </source>
</reference>
<dbReference type="CDD" id="cd05235">
    <property type="entry name" value="SDR_e1"/>
    <property type="match status" value="1"/>
</dbReference>
<feature type="compositionally biased region" description="Basic and acidic residues" evidence="3">
    <location>
        <begin position="22"/>
        <end position="31"/>
    </location>
</feature>
<gene>
    <name evidence="5" type="ORF">CDO52_02315</name>
</gene>
<dbReference type="Gene3D" id="3.40.50.720">
    <property type="entry name" value="NAD(P)-binding Rossmann-like Domain"/>
    <property type="match status" value="1"/>
</dbReference>
<protein>
    <recommendedName>
        <fullName evidence="4">Thioester reductase (TE) domain-containing protein</fullName>
    </recommendedName>
</protein>
<dbReference type="Proteomes" id="UP000215005">
    <property type="component" value="Chromosome"/>
</dbReference>
<sequence length="432" mass="47352">MCVTGIRRRSTSSRTGARLRHSTRETRDGGHRHWARRTSATRIRAAFAISPIPGQRGALRPTLRDMPDEVLLTGATGFLGGYLAGELLRQTSSTVLCLVRGRSRSGAEQRFRAGSDRIGLPRSDRLKVVHGNLLDPHFGLSPDEYTRLCHRITAIYHCAASVNLAADFTELAPTNIDGTRAVLALATHDGRRIPVHLVSTQGVFINARAEGLDAIDEATAVRPDYAGGIGYTRTKSEAEALARAWNTPVTFYRPGIILGHSATGRCADNDFVARLLRAVIRLGAAPECDGDTTVSTVDDTARMVVALSRQPDTANRAFHLTQADHLAFGEVFEHVRALGYPLRSCGLAEWRRLLFDEMHSPDAFVMLAVWKVAEHLLATKPHHRIPRVDSSATRGRVALELRTLDRGFFARMIDHLVTRGVLPPVPAPASPR</sequence>
<feature type="region of interest" description="Disordered" evidence="3">
    <location>
        <begin position="1"/>
        <end position="35"/>
    </location>
</feature>
<evidence type="ECO:0000256" key="1">
    <source>
        <dbReference type="ARBA" id="ARBA00022450"/>
    </source>
</evidence>
<organism evidence="5 6">
    <name type="scientific">Nocardiopsis gilva YIM 90087</name>
    <dbReference type="NCBI Taxonomy" id="1235441"/>
    <lineage>
        <taxon>Bacteria</taxon>
        <taxon>Bacillati</taxon>
        <taxon>Actinomycetota</taxon>
        <taxon>Actinomycetes</taxon>
        <taxon>Streptosporangiales</taxon>
        <taxon>Nocardiopsidaceae</taxon>
        <taxon>Nocardiopsis</taxon>
    </lineage>
</organism>
<proteinExistence type="predicted"/>
<dbReference type="KEGG" id="ngv:CDO52_02315"/>
<name>A0A223S110_9ACTN</name>
<evidence type="ECO:0000256" key="2">
    <source>
        <dbReference type="ARBA" id="ARBA00022553"/>
    </source>
</evidence>
<dbReference type="NCBIfam" id="TIGR01746">
    <property type="entry name" value="Thioester-redct"/>
    <property type="match status" value="1"/>
</dbReference>
<accession>A0A223S110</accession>
<evidence type="ECO:0000259" key="4">
    <source>
        <dbReference type="Pfam" id="PF07993"/>
    </source>
</evidence>
<dbReference type="InterPro" id="IPR036291">
    <property type="entry name" value="NAD(P)-bd_dom_sf"/>
</dbReference>